<dbReference type="InParanoid" id="A0A7N2MRN8"/>
<sequence>MEALSRLMEKAVEGICFLGFRVGGSTDSTLMVSNLLFADDTLIFCGVDPEQIWYSKCVIVWFHAVSSLKIYLGNSKLVLVGLVQNVVDLTDNWDVKWRCSH</sequence>
<keyword evidence="2" id="KW-1185">Reference proteome</keyword>
<proteinExistence type="predicted"/>
<organism evidence="1 2">
    <name type="scientific">Quercus lobata</name>
    <name type="common">Valley oak</name>
    <dbReference type="NCBI Taxonomy" id="97700"/>
    <lineage>
        <taxon>Eukaryota</taxon>
        <taxon>Viridiplantae</taxon>
        <taxon>Streptophyta</taxon>
        <taxon>Embryophyta</taxon>
        <taxon>Tracheophyta</taxon>
        <taxon>Spermatophyta</taxon>
        <taxon>Magnoliopsida</taxon>
        <taxon>eudicotyledons</taxon>
        <taxon>Gunneridae</taxon>
        <taxon>Pentapetalae</taxon>
        <taxon>rosids</taxon>
        <taxon>fabids</taxon>
        <taxon>Fagales</taxon>
        <taxon>Fagaceae</taxon>
        <taxon>Quercus</taxon>
    </lineage>
</organism>
<accession>A0A7N2MRN8</accession>
<name>A0A7N2MRN8_QUELO</name>
<evidence type="ECO:0000313" key="1">
    <source>
        <dbReference type="EnsemblPlants" id="QL10p030142:mrna"/>
    </source>
</evidence>
<dbReference type="Gramene" id="QL10p030142:mrna">
    <property type="protein sequence ID" value="QL10p030142:mrna"/>
    <property type="gene ID" value="QL10p030142"/>
</dbReference>
<reference evidence="1 2" key="1">
    <citation type="journal article" date="2016" name="G3 (Bethesda)">
        <title>First Draft Assembly and Annotation of the Genome of a California Endemic Oak Quercus lobata Nee (Fagaceae).</title>
        <authorList>
            <person name="Sork V.L."/>
            <person name="Fitz-Gibbon S.T."/>
            <person name="Puiu D."/>
            <person name="Crepeau M."/>
            <person name="Gugger P.F."/>
            <person name="Sherman R."/>
            <person name="Stevens K."/>
            <person name="Langley C.H."/>
            <person name="Pellegrini M."/>
            <person name="Salzberg S.L."/>
        </authorList>
    </citation>
    <scope>NUCLEOTIDE SEQUENCE [LARGE SCALE GENOMIC DNA]</scope>
    <source>
        <strain evidence="1 2">cv. SW786</strain>
    </source>
</reference>
<reference evidence="1" key="2">
    <citation type="submission" date="2021-01" db="UniProtKB">
        <authorList>
            <consortium name="EnsemblPlants"/>
        </authorList>
    </citation>
    <scope>IDENTIFICATION</scope>
</reference>
<dbReference type="EnsemblPlants" id="QL10p030142:mrna">
    <property type="protein sequence ID" value="QL10p030142:mrna"/>
    <property type="gene ID" value="QL10p030142"/>
</dbReference>
<protein>
    <submittedName>
        <fullName evidence="1">Uncharacterized protein</fullName>
    </submittedName>
</protein>
<dbReference type="Proteomes" id="UP000594261">
    <property type="component" value="Chromosome 10"/>
</dbReference>
<dbReference type="EMBL" id="LRBV02000010">
    <property type="status" value="NOT_ANNOTATED_CDS"/>
    <property type="molecule type" value="Genomic_DNA"/>
</dbReference>
<evidence type="ECO:0000313" key="2">
    <source>
        <dbReference type="Proteomes" id="UP000594261"/>
    </source>
</evidence>
<dbReference type="AlphaFoldDB" id="A0A7N2MRN8"/>